<feature type="region of interest" description="Disordered" evidence="3">
    <location>
        <begin position="223"/>
        <end position="243"/>
    </location>
</feature>
<dbReference type="PANTHER" id="PTHR43038:SF7">
    <property type="entry name" value="ABC TRANSPORT SYSTEM ATP-BINDING PROTEIN"/>
    <property type="match status" value="1"/>
</dbReference>
<keyword evidence="6" id="KW-1185">Reference proteome</keyword>
<organism evidence="5 6">
    <name type="scientific">Halobacterium hubeiense</name>
    <dbReference type="NCBI Taxonomy" id="1407499"/>
    <lineage>
        <taxon>Archaea</taxon>
        <taxon>Methanobacteriati</taxon>
        <taxon>Methanobacteriota</taxon>
        <taxon>Stenosarchaea group</taxon>
        <taxon>Halobacteria</taxon>
        <taxon>Halobacteriales</taxon>
        <taxon>Halobacteriaceae</taxon>
        <taxon>Halobacterium</taxon>
    </lineage>
</organism>
<dbReference type="PANTHER" id="PTHR43038">
    <property type="entry name" value="ATP-BINDING CASSETTE, SUB-FAMILY H, MEMBER 1"/>
    <property type="match status" value="1"/>
</dbReference>
<dbReference type="InterPro" id="IPR003593">
    <property type="entry name" value="AAA+_ATPase"/>
</dbReference>
<protein>
    <submittedName>
        <fullName evidence="5">ABC-type transport system ATP-binding protein</fullName>
    </submittedName>
</protein>
<feature type="compositionally biased region" description="Basic and acidic residues" evidence="3">
    <location>
        <begin position="234"/>
        <end position="243"/>
    </location>
</feature>
<dbReference type="PROSITE" id="PS00211">
    <property type="entry name" value="ABC_TRANSPORTER_1"/>
    <property type="match status" value="1"/>
</dbReference>
<evidence type="ECO:0000313" key="5">
    <source>
        <dbReference type="EMBL" id="CQH64886.1"/>
    </source>
</evidence>
<keyword evidence="2 5" id="KW-0067">ATP-binding</keyword>
<dbReference type="SMART" id="SM00382">
    <property type="entry name" value="AAA"/>
    <property type="match status" value="1"/>
</dbReference>
<evidence type="ECO:0000256" key="2">
    <source>
        <dbReference type="ARBA" id="ARBA00022840"/>
    </source>
</evidence>
<dbReference type="InterPro" id="IPR003439">
    <property type="entry name" value="ABC_transporter-like_ATP-bd"/>
</dbReference>
<evidence type="ECO:0000259" key="4">
    <source>
        <dbReference type="PROSITE" id="PS50893"/>
    </source>
</evidence>
<feature type="domain" description="ABC transporter" evidence="4">
    <location>
        <begin position="18"/>
        <end position="242"/>
    </location>
</feature>
<dbReference type="InterPro" id="IPR027417">
    <property type="entry name" value="P-loop_NTPase"/>
</dbReference>
<name>A0A0U5D328_9EURY</name>
<accession>A0A0U5D328</accession>
<dbReference type="KEGG" id="hhb:Hhub_6019"/>
<dbReference type="PROSITE" id="PS50893">
    <property type="entry name" value="ABC_TRANSPORTER_2"/>
    <property type="match status" value="1"/>
</dbReference>
<dbReference type="GO" id="GO:0016887">
    <property type="term" value="F:ATP hydrolysis activity"/>
    <property type="evidence" value="ECO:0007669"/>
    <property type="project" value="InterPro"/>
</dbReference>
<dbReference type="SUPFAM" id="SSF52540">
    <property type="entry name" value="P-loop containing nucleoside triphosphate hydrolases"/>
    <property type="match status" value="1"/>
</dbReference>
<evidence type="ECO:0000313" key="6">
    <source>
        <dbReference type="Proteomes" id="UP000066737"/>
    </source>
</evidence>
<dbReference type="Gene3D" id="3.40.50.300">
    <property type="entry name" value="P-loop containing nucleotide triphosphate hydrolases"/>
    <property type="match status" value="1"/>
</dbReference>
<gene>
    <name evidence="5" type="ORF">HHUB_6019</name>
</gene>
<reference evidence="6" key="1">
    <citation type="journal article" date="2016" name="Environ. Microbiol.">
        <title>The complete genome of a viable archaeum isolated from 123-million-year-old rock salt.</title>
        <authorList>
            <person name="Jaakkola S.T."/>
            <person name="Pfeiffer F."/>
            <person name="Ravantti J.J."/>
            <person name="Guo Q."/>
            <person name="Liu Y."/>
            <person name="Chen X."/>
            <person name="Ma H."/>
            <person name="Yang C."/>
            <person name="Oksanen H.M."/>
            <person name="Bamford D.H."/>
        </authorList>
    </citation>
    <scope>NUCLEOTIDE SEQUENCE</scope>
    <source>
        <strain evidence="6">JI20-1</strain>
        <plasmid evidence="6">Plasmid pSTJ003</plasmid>
    </source>
</reference>
<proteinExistence type="predicted"/>
<dbReference type="AlphaFoldDB" id="A0A0U5D328"/>
<evidence type="ECO:0000256" key="1">
    <source>
        <dbReference type="ARBA" id="ARBA00022741"/>
    </source>
</evidence>
<evidence type="ECO:0000256" key="3">
    <source>
        <dbReference type="SAM" id="MobiDB-lite"/>
    </source>
</evidence>
<dbReference type="GO" id="GO:0005524">
    <property type="term" value="F:ATP binding"/>
    <property type="evidence" value="ECO:0007669"/>
    <property type="project" value="UniProtKB-KW"/>
</dbReference>
<dbReference type="Proteomes" id="UP000066737">
    <property type="component" value="Plasmid pSTJ003"/>
</dbReference>
<geneLocation type="plasmid" evidence="6">
    <name>pSTJ003</name>
</geneLocation>
<dbReference type="InterPro" id="IPR017871">
    <property type="entry name" value="ABC_transporter-like_CS"/>
</dbReference>
<dbReference type="CDD" id="cd03230">
    <property type="entry name" value="ABC_DR_subfamily_A"/>
    <property type="match status" value="1"/>
</dbReference>
<dbReference type="Pfam" id="PF00005">
    <property type="entry name" value="ABC_tran"/>
    <property type="match status" value="1"/>
</dbReference>
<sequence>MEASTTTKGEATSNKVLVRANEIEKTYGSSFPFTRSVTVLTDADLEIRTGEIVGIVGANGSGKSTLMNILVGVLEQDSGTVERTGTVGWCPQEPLLYDRLTVGETFRLFGSGYGMTAEEIDEAKHRLASKLDFEQYLDYRIDQLSGGNRQKINLSIALMHDPDVLMLDEPYTGFDWETYLTFWDLAEELAADGTAVTMISHLIEEQSRLDRIYEVRDGQVYDVTDQEGETDATASERGEETDE</sequence>
<dbReference type="EMBL" id="LN831305">
    <property type="protein sequence ID" value="CQH64886.1"/>
    <property type="molecule type" value="Genomic_DNA"/>
</dbReference>
<keyword evidence="1" id="KW-0547">Nucleotide-binding</keyword>